<gene>
    <name evidence="1" type="ORF">QO199_23380</name>
</gene>
<dbReference type="EMBL" id="JASMRX010000031">
    <property type="protein sequence ID" value="MDN6881587.1"/>
    <property type="molecule type" value="Genomic_DNA"/>
</dbReference>
<keyword evidence="2" id="KW-1185">Reference proteome</keyword>
<protein>
    <submittedName>
        <fullName evidence="1">Uncharacterized protein</fullName>
    </submittedName>
</protein>
<sequence>LRIPIAWWLRSANLYQANEKQGDRAMNDNKPNIKHVYDSPFMGGNTAETSNVVVIGRAGSGKTGLCFMQQVMMGIQQYGVSTDAVRDGVSVTSRSPSDDEANK</sequence>
<evidence type="ECO:0000313" key="1">
    <source>
        <dbReference type="EMBL" id="MDN6881587.1"/>
    </source>
</evidence>
<comment type="caution">
    <text evidence="1">The sequence shown here is derived from an EMBL/GenBank/DDBJ whole genome shotgun (WGS) entry which is preliminary data.</text>
</comment>
<feature type="non-terminal residue" evidence="1">
    <location>
        <position position="1"/>
    </location>
</feature>
<evidence type="ECO:0000313" key="2">
    <source>
        <dbReference type="Proteomes" id="UP001176500"/>
    </source>
</evidence>
<dbReference type="Proteomes" id="UP001176500">
    <property type="component" value="Unassembled WGS sequence"/>
</dbReference>
<proteinExistence type="predicted"/>
<organism evidence="1 2">
    <name type="scientific">Serratia bockelmannii</name>
    <dbReference type="NCBI Taxonomy" id="2703793"/>
    <lineage>
        <taxon>Bacteria</taxon>
        <taxon>Pseudomonadati</taxon>
        <taxon>Pseudomonadota</taxon>
        <taxon>Gammaproteobacteria</taxon>
        <taxon>Enterobacterales</taxon>
        <taxon>Yersiniaceae</taxon>
        <taxon>Serratia</taxon>
    </lineage>
</organism>
<name>A0ABT8LWB7_9GAMM</name>
<dbReference type="RefSeq" id="WP_301481219.1">
    <property type="nucleotide sequence ID" value="NZ_JASMRX010000031.1"/>
</dbReference>
<reference evidence="1" key="1">
    <citation type="submission" date="2023-05" db="EMBL/GenBank/DDBJ databases">
        <title>Cannabis rhizosphere genomes.</title>
        <authorList>
            <person name="Goff K.L."/>
        </authorList>
    </citation>
    <scope>NUCLEOTIDE SEQUENCE</scope>
    <source>
        <strain evidence="1">SPPC 2817</strain>
    </source>
</reference>
<accession>A0ABT8LWB7</accession>